<reference evidence="3" key="1">
    <citation type="submission" date="2021-05" db="EMBL/GenBank/DDBJ databases">
        <authorList>
            <person name="Tigano A."/>
        </authorList>
    </citation>
    <scope>NUCLEOTIDE SEQUENCE</scope>
</reference>
<dbReference type="AlphaFoldDB" id="A0A8S4AWF6"/>
<keyword evidence="4" id="KW-1185">Reference proteome</keyword>
<evidence type="ECO:0000259" key="2">
    <source>
        <dbReference type="Pfam" id="PF07292"/>
    </source>
</evidence>
<evidence type="ECO:0000313" key="3">
    <source>
        <dbReference type="EMBL" id="CAG5897264.1"/>
    </source>
</evidence>
<dbReference type="PANTHER" id="PTHR15225">
    <property type="entry name" value="INTERFERON-INDUCED PROTEIN 35/NMI N-MYC/STAT INTERACTING PROTEIN"/>
    <property type="match status" value="1"/>
</dbReference>
<proteinExistence type="predicted"/>
<dbReference type="InterPro" id="IPR009909">
    <property type="entry name" value="Nmi/IFP35_dom"/>
</dbReference>
<dbReference type="OrthoDB" id="9936051at2759"/>
<dbReference type="Pfam" id="PF07292">
    <property type="entry name" value="NID"/>
    <property type="match status" value="2"/>
</dbReference>
<organism evidence="3 4">
    <name type="scientific">Menidia menidia</name>
    <name type="common">Atlantic silverside</name>
    <dbReference type="NCBI Taxonomy" id="238744"/>
    <lineage>
        <taxon>Eukaryota</taxon>
        <taxon>Metazoa</taxon>
        <taxon>Chordata</taxon>
        <taxon>Craniata</taxon>
        <taxon>Vertebrata</taxon>
        <taxon>Euteleostomi</taxon>
        <taxon>Actinopterygii</taxon>
        <taxon>Neopterygii</taxon>
        <taxon>Teleostei</taxon>
        <taxon>Neoteleostei</taxon>
        <taxon>Acanthomorphata</taxon>
        <taxon>Ovalentaria</taxon>
        <taxon>Atherinomorphae</taxon>
        <taxon>Atheriniformes</taxon>
        <taxon>Atherinopsidae</taxon>
        <taxon>Menidiinae</taxon>
        <taxon>Menidia</taxon>
    </lineage>
</organism>
<accession>A0A8S4AWF6</accession>
<protein>
    <submittedName>
        <fullName evidence="3">(Atlantic silverside) hypothetical protein</fullName>
    </submittedName>
</protein>
<feature type="coiled-coil region" evidence="1">
    <location>
        <begin position="55"/>
        <end position="110"/>
    </location>
</feature>
<gene>
    <name evidence="3" type="ORF">MMEN_LOCUS8322</name>
</gene>
<feature type="domain" description="NID" evidence="2">
    <location>
        <begin position="278"/>
        <end position="302"/>
    </location>
</feature>
<keyword evidence="1" id="KW-0175">Coiled coil</keyword>
<evidence type="ECO:0000313" key="4">
    <source>
        <dbReference type="Proteomes" id="UP000677803"/>
    </source>
</evidence>
<dbReference type="Proteomes" id="UP000677803">
    <property type="component" value="Unassembled WGS sequence"/>
</dbReference>
<sequence length="327" mass="37060">MSSDEDFSLVTDNQPSEDTLEGVRALIKDFKKRYGLLLEEQKELADGTADQREMARQFRQRAEKISQDLEEDRRLHGEQLTDGKMRLELLRQEEADLEKEIQKMKTAMKEEEVFSAMPERRFVFRGQTGDADAWKTFDMKPDVSYPMAGGTALVTFEEEEGERRAERVALGQKSDRVNQWLRAFSVRSSVASNILSMGTHTVELEGECRVQVEARPVQLMVPSLVEVDSEVCPHRVLVSSLPRMDTETLVNKLEIHFSKRKNGGGEVDACEFLPDSGTVETLQDILEIHFQKQDHGGGEIEAFFYNPPGGRALARFADLSAGLEEEE</sequence>
<comment type="caution">
    <text evidence="3">The sequence shown here is derived from an EMBL/GenBank/DDBJ whole genome shotgun (WGS) entry which is preliminary data.</text>
</comment>
<evidence type="ECO:0000256" key="1">
    <source>
        <dbReference type="SAM" id="Coils"/>
    </source>
</evidence>
<name>A0A8S4AWF6_9TELE</name>
<dbReference type="EMBL" id="CAJRST010008890">
    <property type="protein sequence ID" value="CAG5897264.1"/>
    <property type="molecule type" value="Genomic_DNA"/>
</dbReference>
<feature type="domain" description="NID" evidence="2">
    <location>
        <begin position="188"/>
        <end position="268"/>
    </location>
</feature>
<dbReference type="PANTHER" id="PTHR15225:SF1">
    <property type="entry name" value="INTERFERON-INDUCED 35 KDA PROTEIN"/>
    <property type="match status" value="1"/>
</dbReference>